<dbReference type="Proteomes" id="UP000736672">
    <property type="component" value="Unassembled WGS sequence"/>
</dbReference>
<gene>
    <name evidence="2" type="ORF">B0J15DRAFT_538618</name>
</gene>
<feature type="domain" description="Protein kinase" evidence="1">
    <location>
        <begin position="235"/>
        <end position="551"/>
    </location>
</feature>
<dbReference type="Pfam" id="PF00069">
    <property type="entry name" value="Pkinase"/>
    <property type="match status" value="1"/>
</dbReference>
<dbReference type="CDD" id="cd00180">
    <property type="entry name" value="PKc"/>
    <property type="match status" value="1"/>
</dbReference>
<dbReference type="Gene3D" id="1.10.510.10">
    <property type="entry name" value="Transferase(Phosphotransferase) domain 1"/>
    <property type="match status" value="1"/>
</dbReference>
<dbReference type="InterPro" id="IPR008271">
    <property type="entry name" value="Ser/Thr_kinase_AS"/>
</dbReference>
<name>A0A9P9GE13_FUSSL</name>
<organism evidence="2 3">
    <name type="scientific">Fusarium solani</name>
    <name type="common">Filamentous fungus</name>
    <dbReference type="NCBI Taxonomy" id="169388"/>
    <lineage>
        <taxon>Eukaryota</taxon>
        <taxon>Fungi</taxon>
        <taxon>Dikarya</taxon>
        <taxon>Ascomycota</taxon>
        <taxon>Pezizomycotina</taxon>
        <taxon>Sordariomycetes</taxon>
        <taxon>Hypocreomycetidae</taxon>
        <taxon>Hypocreales</taxon>
        <taxon>Nectriaceae</taxon>
        <taxon>Fusarium</taxon>
        <taxon>Fusarium solani species complex</taxon>
    </lineage>
</organism>
<evidence type="ECO:0000313" key="2">
    <source>
        <dbReference type="EMBL" id="KAH7237331.1"/>
    </source>
</evidence>
<dbReference type="PANTHER" id="PTHR33112:SF10">
    <property type="entry name" value="TOL"/>
    <property type="match status" value="1"/>
</dbReference>
<dbReference type="GO" id="GO:0005524">
    <property type="term" value="F:ATP binding"/>
    <property type="evidence" value="ECO:0007669"/>
    <property type="project" value="InterPro"/>
</dbReference>
<dbReference type="OrthoDB" id="5125733at2759"/>
<reference evidence="2" key="1">
    <citation type="journal article" date="2021" name="Nat. Commun.">
        <title>Genetic determinants of endophytism in the Arabidopsis root mycobiome.</title>
        <authorList>
            <person name="Mesny F."/>
            <person name="Miyauchi S."/>
            <person name="Thiergart T."/>
            <person name="Pickel B."/>
            <person name="Atanasova L."/>
            <person name="Karlsson M."/>
            <person name="Huettel B."/>
            <person name="Barry K.W."/>
            <person name="Haridas S."/>
            <person name="Chen C."/>
            <person name="Bauer D."/>
            <person name="Andreopoulos W."/>
            <person name="Pangilinan J."/>
            <person name="LaButti K."/>
            <person name="Riley R."/>
            <person name="Lipzen A."/>
            <person name="Clum A."/>
            <person name="Drula E."/>
            <person name="Henrissat B."/>
            <person name="Kohler A."/>
            <person name="Grigoriev I.V."/>
            <person name="Martin F.M."/>
            <person name="Hacquard S."/>
        </authorList>
    </citation>
    <scope>NUCLEOTIDE SEQUENCE</scope>
    <source>
        <strain evidence="2">FSSC 5 MPI-SDFR-AT-0091</strain>
    </source>
</reference>
<dbReference type="Pfam" id="PF06985">
    <property type="entry name" value="HET"/>
    <property type="match status" value="1"/>
</dbReference>
<dbReference type="EMBL" id="JAGTJS010000023">
    <property type="protein sequence ID" value="KAH7237331.1"/>
    <property type="molecule type" value="Genomic_DNA"/>
</dbReference>
<proteinExistence type="predicted"/>
<dbReference type="PANTHER" id="PTHR33112">
    <property type="entry name" value="DOMAIN PROTEIN, PUTATIVE-RELATED"/>
    <property type="match status" value="1"/>
</dbReference>
<comment type="caution">
    <text evidence="2">The sequence shown here is derived from an EMBL/GenBank/DDBJ whole genome shotgun (WGS) entry which is preliminary data.</text>
</comment>
<keyword evidence="3" id="KW-1185">Reference proteome</keyword>
<dbReference type="InterPro" id="IPR010730">
    <property type="entry name" value="HET"/>
</dbReference>
<accession>A0A9P9GE13</accession>
<dbReference type="SUPFAM" id="SSF56112">
    <property type="entry name" value="Protein kinase-like (PK-like)"/>
    <property type="match status" value="1"/>
</dbReference>
<dbReference type="InterPro" id="IPR000719">
    <property type="entry name" value="Prot_kinase_dom"/>
</dbReference>
<dbReference type="PROSITE" id="PS50011">
    <property type="entry name" value="PROTEIN_KINASE_DOM"/>
    <property type="match status" value="1"/>
</dbReference>
<evidence type="ECO:0000313" key="3">
    <source>
        <dbReference type="Proteomes" id="UP000736672"/>
    </source>
</evidence>
<dbReference type="AlphaFoldDB" id="A0A9P9GE13"/>
<dbReference type="PROSITE" id="PS00108">
    <property type="entry name" value="PROTEIN_KINASE_ST"/>
    <property type="match status" value="1"/>
</dbReference>
<dbReference type="GO" id="GO:0004672">
    <property type="term" value="F:protein kinase activity"/>
    <property type="evidence" value="ECO:0007669"/>
    <property type="project" value="InterPro"/>
</dbReference>
<sequence>MARMLRLCCCFHIGSGEKKRPSTIAESFTTQETYGRSVSGKNEVQHFEESISPVSPESTSQPSYLTRISSRIRLSAQFVSFMMATEEKMIASLKERIWGNMVHEKDHIHRFFPESGWEGLLQRNEVKATLKKCQKGPPPPNLVDFILNKASKIFAILIAMRQPESILTFYKNDFGQENLPVESGCVEQMLKGDGWESDSISDFCDKQWWFTSPTFTKDKFRYDFVKCCHLPFTTADKGRSLGASNYSTVEERSIHVDHIELLASQNPAKDRSGNPRVAVKTLLSLEQDPADREAKVLEMMRELETDHMVKAIAYYKYDDKHHFMFPWAEHGNLWEFWTKGLGPSLEKPYVIWMFKQLKGLADAIERLHDQKTCRHGDLKPENILCFSQDTSDGSSTPGVRMVITDVGLAKDHAERTRFRQATNTKVSTKRYSAPEMDVYPDAPLSRRFDIWSMGCILLEFVIWILYGGEELIQCTETLIIAFYKVKRDEGERVISVGIEPTVQGWMKSIRKDWRCASGTALERLLNLITDKLLVVNVQDPIHSPVLIKPFKQSKPRAYARGMREGLEGILTDLETGKINAVGERPSIDAPERQGPSHFASITQGGLLAPGRYRTRLTDNWIYTPDDAFDVPFLDSLVLAPVILQVDRPALCRRCSSLSLWSTECHFTDSRSGLDAKAQKEHCQLCKLLSYCIRDRPCSLRDSVHFARAGSYLTVDDGQGQPVLNLCTVPGSRVKPLKNVQTGFSSLPEAGSEAHLKVLSEWIRSCDSTHHCVPKQRDFIPSRLLHISRLDSGVVRLVEKDGGLNQPVKYVALSHRWGSPDQNGRFCTTSANIQGLKDGFETSNLPKTFRDAVSVTQGLGLEYLWIDSACIVQDDAEDWHIESKLMEQVFSSAYCTLAASCASGTNDGFLKARPERRCIPMGFGDTTYYACENIDNFGTHVDQSELNQRGWVMQERALSRRTIYFVENQSYWECGGGVRCETMTKMNNRKASFLGDANFPHSAEKYVKGLRIEFFQDLYVRYSKLALSFAFDRPIAIRGLENRLLNTFNTTGGYGVLDRYFHRSLLWKRGGETLHRIPNMRGEPAPSWSWMAYDGAIDYVSAPGGKVSWFSNIKSPFSRTPNESSHYEDKPLALKAPVRSVINNPPDESIFLDEPARVLTQPMECVVLGSGSQSSTGDCQRHWVILVNCISNADGSGSEVYERVGVAVLEAHHLDFQVLEREIRVQ</sequence>
<dbReference type="SMART" id="SM00220">
    <property type="entry name" value="S_TKc"/>
    <property type="match status" value="1"/>
</dbReference>
<protein>
    <recommendedName>
        <fullName evidence="1">Protein kinase domain-containing protein</fullName>
    </recommendedName>
</protein>
<dbReference type="InterPro" id="IPR011009">
    <property type="entry name" value="Kinase-like_dom_sf"/>
</dbReference>
<evidence type="ECO:0000259" key="1">
    <source>
        <dbReference type="PROSITE" id="PS50011"/>
    </source>
</evidence>